<dbReference type="InterPro" id="IPR053125">
    <property type="entry name" value="RNA-bd_mRNA_stabilization_reg"/>
</dbReference>
<feature type="domain" description="C3H1-type" evidence="2">
    <location>
        <begin position="54"/>
        <end position="81"/>
    </location>
</feature>
<keyword evidence="1" id="KW-0479">Metal-binding</keyword>
<evidence type="ECO:0000256" key="1">
    <source>
        <dbReference type="PROSITE-ProRule" id="PRU00723"/>
    </source>
</evidence>
<organism evidence="3 4">
    <name type="scientific">Bodo saltans</name>
    <name type="common">Flagellated protozoan</name>
    <dbReference type="NCBI Taxonomy" id="75058"/>
    <lineage>
        <taxon>Eukaryota</taxon>
        <taxon>Discoba</taxon>
        <taxon>Euglenozoa</taxon>
        <taxon>Kinetoplastea</taxon>
        <taxon>Metakinetoplastina</taxon>
        <taxon>Eubodonida</taxon>
        <taxon>Bodonidae</taxon>
        <taxon>Bodo</taxon>
    </lineage>
</organism>
<gene>
    <name evidence="3" type="ORF">BSAL_12920</name>
</gene>
<dbReference type="GO" id="GO:0008270">
    <property type="term" value="F:zinc ion binding"/>
    <property type="evidence" value="ECO:0007669"/>
    <property type="project" value="UniProtKB-KW"/>
</dbReference>
<keyword evidence="1" id="KW-0862">Zinc</keyword>
<name>A0A0S4JHU5_BODSA</name>
<evidence type="ECO:0000313" key="4">
    <source>
        <dbReference type="Proteomes" id="UP000051952"/>
    </source>
</evidence>
<sequence>MQFRTCKNHNVGQRRNIRTVSLLDPVFKSGLLEIPIEKTLPTKGRDEWMDGRLNKDLSLCCLFQKGRCHAQERCYQVHVDRDYMTSLREQQENIVSCCRNCKDTASLAAASMAFFSANMASAKFVEVTYPNGSARVVDAKSIAYTAGLVQQFEDHGAKVSAEGTLEIPARRICRLHMRGCCKYGKDCKNVHACIKLGEKFLVAHATTLSTTASAPAPAPQPLPVVEKKVVEIEVPRLQTQVSPPMTSFAPVTSTNPLGFGICNRNAKSMSAKSLDAVDLCEHSTRMLKSFLFDAAMALEDSSAQRAESFLDDSSLGNTSDDAVSFLAAYSPGQKRAAPHTLHLDAFHPCSQAEEPFGACRISSEQWSMVTMFA</sequence>
<keyword evidence="4" id="KW-1185">Reference proteome</keyword>
<feature type="domain" description="C3H1-type" evidence="2">
    <location>
        <begin position="167"/>
        <end position="194"/>
    </location>
</feature>
<dbReference type="EMBL" id="CYKH01001604">
    <property type="protein sequence ID" value="CUG87967.1"/>
    <property type="molecule type" value="Genomic_DNA"/>
</dbReference>
<accession>A0A0S4JHU5</accession>
<protein>
    <recommendedName>
        <fullName evidence="2">C3H1-type domain-containing protein</fullName>
    </recommendedName>
</protein>
<dbReference type="PANTHER" id="PTHR37035:SF4">
    <property type="entry name" value="C3H1-TYPE DOMAIN-CONTAINING PROTEIN"/>
    <property type="match status" value="1"/>
</dbReference>
<keyword evidence="1" id="KW-0863">Zinc-finger</keyword>
<dbReference type="Proteomes" id="UP000051952">
    <property type="component" value="Unassembled WGS sequence"/>
</dbReference>
<evidence type="ECO:0000313" key="3">
    <source>
        <dbReference type="EMBL" id="CUG87967.1"/>
    </source>
</evidence>
<dbReference type="OrthoDB" id="336321at2759"/>
<dbReference type="PROSITE" id="PS50103">
    <property type="entry name" value="ZF_C3H1"/>
    <property type="match status" value="2"/>
</dbReference>
<proteinExistence type="predicted"/>
<feature type="zinc finger region" description="C3H1-type" evidence="1">
    <location>
        <begin position="167"/>
        <end position="194"/>
    </location>
</feature>
<dbReference type="InterPro" id="IPR000571">
    <property type="entry name" value="Znf_CCCH"/>
</dbReference>
<reference evidence="4" key="1">
    <citation type="submission" date="2015-09" db="EMBL/GenBank/DDBJ databases">
        <authorList>
            <consortium name="Pathogen Informatics"/>
        </authorList>
    </citation>
    <scope>NUCLEOTIDE SEQUENCE [LARGE SCALE GENOMIC DNA]</scope>
    <source>
        <strain evidence="4">Lake Konstanz</strain>
    </source>
</reference>
<dbReference type="VEuPathDB" id="TriTrypDB:BSAL_12920"/>
<feature type="zinc finger region" description="C3H1-type" evidence="1">
    <location>
        <begin position="54"/>
        <end position="81"/>
    </location>
</feature>
<dbReference type="AlphaFoldDB" id="A0A0S4JHU5"/>
<dbReference type="PANTHER" id="PTHR37035">
    <property type="entry name" value="C3H1-TYPE DOMAIN-CONTAINING PROTEIN-RELATED"/>
    <property type="match status" value="1"/>
</dbReference>
<evidence type="ECO:0000259" key="2">
    <source>
        <dbReference type="PROSITE" id="PS50103"/>
    </source>
</evidence>